<feature type="signal peptide" evidence="1">
    <location>
        <begin position="1"/>
        <end position="26"/>
    </location>
</feature>
<sequence>MKNLKISALAILVSGALLFTATDAQAQNRGNGHKAKNNKVYAQKNRDHDMYDRNGRYGRNDRYHRRSIRYGTNTDLPPGQAKKVYGGKATDYAPGQLNKNEGTRYDRRSRTVWDDIFGTRRR</sequence>
<evidence type="ECO:0000313" key="3">
    <source>
        <dbReference type="Proteomes" id="UP001209317"/>
    </source>
</evidence>
<dbReference type="EMBL" id="JAOTPL010000006">
    <property type="protein sequence ID" value="MCU7694147.1"/>
    <property type="molecule type" value="Genomic_DNA"/>
</dbReference>
<dbReference type="Proteomes" id="UP001209317">
    <property type="component" value="Unassembled WGS sequence"/>
</dbReference>
<name>A0AAE3IKZ2_9BACT</name>
<reference evidence="2" key="1">
    <citation type="submission" date="2022-10" db="EMBL/GenBank/DDBJ databases">
        <authorList>
            <person name="Kim H.S."/>
            <person name="Kim J.-S."/>
            <person name="Suh M.K."/>
            <person name="Eom M.K."/>
            <person name="Lee J.-S."/>
        </authorList>
    </citation>
    <scope>NUCLEOTIDE SEQUENCE</scope>
    <source>
        <strain evidence="2">LIP-5</strain>
    </source>
</reference>
<dbReference type="AlphaFoldDB" id="A0AAE3IKZ2"/>
<keyword evidence="3" id="KW-1185">Reference proteome</keyword>
<evidence type="ECO:0000256" key="1">
    <source>
        <dbReference type="SAM" id="SignalP"/>
    </source>
</evidence>
<keyword evidence="1" id="KW-0732">Signal</keyword>
<organism evidence="2 3">
    <name type="scientific">Haoranjiania flava</name>
    <dbReference type="NCBI Taxonomy" id="1856322"/>
    <lineage>
        <taxon>Bacteria</taxon>
        <taxon>Pseudomonadati</taxon>
        <taxon>Bacteroidota</taxon>
        <taxon>Chitinophagia</taxon>
        <taxon>Chitinophagales</taxon>
        <taxon>Chitinophagaceae</taxon>
        <taxon>Haoranjiania</taxon>
    </lineage>
</organism>
<evidence type="ECO:0000313" key="2">
    <source>
        <dbReference type="EMBL" id="MCU7694147.1"/>
    </source>
</evidence>
<dbReference type="RefSeq" id="WP_263037632.1">
    <property type="nucleotide sequence ID" value="NZ_JAOTPL010000006.1"/>
</dbReference>
<gene>
    <name evidence="2" type="ORF">OD355_06420</name>
</gene>
<comment type="caution">
    <text evidence="2">The sequence shown here is derived from an EMBL/GenBank/DDBJ whole genome shotgun (WGS) entry which is preliminary data.</text>
</comment>
<accession>A0AAE3IKZ2</accession>
<feature type="chain" id="PRO_5042180297" evidence="1">
    <location>
        <begin position="27"/>
        <end position="122"/>
    </location>
</feature>
<protein>
    <submittedName>
        <fullName evidence="2">Uncharacterized protein</fullName>
    </submittedName>
</protein>
<proteinExistence type="predicted"/>